<dbReference type="GO" id="GO:0050660">
    <property type="term" value="F:flavin adenine dinucleotide binding"/>
    <property type="evidence" value="ECO:0007669"/>
    <property type="project" value="InterPro"/>
</dbReference>
<evidence type="ECO:0000256" key="6">
    <source>
        <dbReference type="RuleBase" id="RU003968"/>
    </source>
</evidence>
<comment type="similarity">
    <text evidence="2 6">Belongs to the GMC oxidoreductase family.</text>
</comment>
<dbReference type="InterPro" id="IPR012132">
    <property type="entry name" value="GMC_OxRdtase"/>
</dbReference>
<comment type="caution">
    <text evidence="8">The sequence shown here is derived from an EMBL/GenBank/DDBJ whole genome shotgun (WGS) entry which is preliminary data.</text>
</comment>
<dbReference type="Pfam" id="PF00732">
    <property type="entry name" value="GMC_oxred_N"/>
    <property type="match status" value="1"/>
</dbReference>
<evidence type="ECO:0000256" key="1">
    <source>
        <dbReference type="ARBA" id="ARBA00001974"/>
    </source>
</evidence>
<organism evidence="8 9">
    <name type="scientific">Tigriopus californicus</name>
    <name type="common">Marine copepod</name>
    <dbReference type="NCBI Taxonomy" id="6832"/>
    <lineage>
        <taxon>Eukaryota</taxon>
        <taxon>Metazoa</taxon>
        <taxon>Ecdysozoa</taxon>
        <taxon>Arthropoda</taxon>
        <taxon>Crustacea</taxon>
        <taxon>Multicrustacea</taxon>
        <taxon>Hexanauplia</taxon>
        <taxon>Copepoda</taxon>
        <taxon>Harpacticoida</taxon>
        <taxon>Harpacticidae</taxon>
        <taxon>Tigriopus</taxon>
    </lineage>
</organism>
<dbReference type="PANTHER" id="PTHR11552">
    <property type="entry name" value="GLUCOSE-METHANOL-CHOLINE GMC OXIDOREDUCTASE"/>
    <property type="match status" value="1"/>
</dbReference>
<keyword evidence="4 5" id="KW-0274">FAD</keyword>
<evidence type="ECO:0000259" key="7">
    <source>
        <dbReference type="PROSITE" id="PS00623"/>
    </source>
</evidence>
<dbReference type="Gene3D" id="3.50.50.60">
    <property type="entry name" value="FAD/NAD(P)-binding domain"/>
    <property type="match status" value="1"/>
</dbReference>
<evidence type="ECO:0000256" key="5">
    <source>
        <dbReference type="PIRSR" id="PIRSR000137-2"/>
    </source>
</evidence>
<dbReference type="GO" id="GO:0016614">
    <property type="term" value="F:oxidoreductase activity, acting on CH-OH group of donors"/>
    <property type="evidence" value="ECO:0007669"/>
    <property type="project" value="InterPro"/>
</dbReference>
<keyword evidence="9" id="KW-1185">Reference proteome</keyword>
<dbReference type="SUPFAM" id="SSF54373">
    <property type="entry name" value="FAD-linked reductases, C-terminal domain"/>
    <property type="match status" value="1"/>
</dbReference>
<protein>
    <recommendedName>
        <fullName evidence="7">Glucose-methanol-choline oxidoreductase N-terminal domain-containing protein</fullName>
    </recommendedName>
</protein>
<name>A0A553N878_TIGCA</name>
<dbReference type="STRING" id="6832.A0A553N878"/>
<sequence length="605" mass="67885">MFSWQKCLWNTATHMFGAWVIFESMVTRDIGNVDQYNIDTEYDFIIVGGGTAGSVLAGRLAEVDHFKVLLLEAGGEQTDKIKIPWFHLWLPNSPHDWKFVTEPNYNGALKGFMDQKSWWWRGKAIGGTGAINTMIYMRGNRNDYDYWESLGARGWSYKDCLPYFKKLETITPQDHQPDFQHGVSGPMVVEEARHHTVLRDAFLEAGKGFGFRVGDQNSGYQTGFAPLLFNIRDGHRWSSADAYLRQTRGNLHVALIAHVHRILFRRRTAVGVETDIRGSKMKIYAKREVILAGGVVGSPHLMMLSGIGPRDHLQEMGIPVVYHSPGVGQNLQDHIAAYGLTWLTGASSAGAAYNPFVYTTDPKTYWDWKMTRTGPLAAPIGVEGNAFVATKYANTSWPDIQITFMASHPGFDGGTTYKDFLMISDELYESYFAPTAFTEGFSMYPIVSRPESRGRITLASSDPLVAPRIQPNYLSHPQDTLTLIEGLKIVKAIGDSEAFKRFGAKFYDRPLVPCSHLVPGTDAYWECWVRYLSTSDHHPVGSCKMGRKNDPMAVVSPKFRVYGVRRLRIVDGSTMPQVISGNINTPIIMMAERAADFIKDAHLVR</sequence>
<dbReference type="PROSITE" id="PS00623">
    <property type="entry name" value="GMC_OXRED_1"/>
    <property type="match status" value="1"/>
</dbReference>
<evidence type="ECO:0000313" key="8">
    <source>
        <dbReference type="EMBL" id="TRY61644.1"/>
    </source>
</evidence>
<dbReference type="Pfam" id="PF05199">
    <property type="entry name" value="GMC_oxred_C"/>
    <property type="match status" value="1"/>
</dbReference>
<evidence type="ECO:0000256" key="4">
    <source>
        <dbReference type="ARBA" id="ARBA00022827"/>
    </source>
</evidence>
<reference evidence="8 9" key="1">
    <citation type="journal article" date="2018" name="Nat. Ecol. Evol.">
        <title>Genomic signatures of mitonuclear coevolution across populations of Tigriopus californicus.</title>
        <authorList>
            <person name="Barreto F.S."/>
            <person name="Watson E.T."/>
            <person name="Lima T.G."/>
            <person name="Willett C.S."/>
            <person name="Edmands S."/>
            <person name="Li W."/>
            <person name="Burton R.S."/>
        </authorList>
    </citation>
    <scope>NUCLEOTIDE SEQUENCE [LARGE SCALE GENOMIC DNA]</scope>
    <source>
        <strain evidence="8 9">San Diego</strain>
    </source>
</reference>
<dbReference type="InterPro" id="IPR036188">
    <property type="entry name" value="FAD/NAD-bd_sf"/>
</dbReference>
<dbReference type="PANTHER" id="PTHR11552:SF147">
    <property type="entry name" value="CHOLINE DEHYDROGENASE, MITOCHONDRIAL"/>
    <property type="match status" value="1"/>
</dbReference>
<proteinExistence type="inferred from homology"/>
<dbReference type="InterPro" id="IPR000172">
    <property type="entry name" value="GMC_OxRdtase_N"/>
</dbReference>
<feature type="binding site" evidence="5">
    <location>
        <position position="259"/>
    </location>
    <ligand>
        <name>FAD</name>
        <dbReference type="ChEBI" id="CHEBI:57692"/>
    </ligand>
</feature>
<dbReference type="Proteomes" id="UP000318571">
    <property type="component" value="Chromosome 8"/>
</dbReference>
<dbReference type="EMBL" id="VCGU01000459">
    <property type="protein sequence ID" value="TRY61644.1"/>
    <property type="molecule type" value="Genomic_DNA"/>
</dbReference>
<keyword evidence="3 6" id="KW-0285">Flavoprotein</keyword>
<dbReference type="InterPro" id="IPR007867">
    <property type="entry name" value="GMC_OxRtase_C"/>
</dbReference>
<dbReference type="Gene3D" id="3.30.560.10">
    <property type="entry name" value="Glucose Oxidase, domain 3"/>
    <property type="match status" value="1"/>
</dbReference>
<gene>
    <name evidence="8" type="ORF">TCAL_04403</name>
</gene>
<feature type="binding site" evidence="5">
    <location>
        <position position="572"/>
    </location>
    <ligand>
        <name>FAD</name>
        <dbReference type="ChEBI" id="CHEBI:57692"/>
    </ligand>
</feature>
<comment type="cofactor">
    <cofactor evidence="1 5">
        <name>FAD</name>
        <dbReference type="ChEBI" id="CHEBI:57692"/>
    </cofactor>
</comment>
<feature type="binding site" evidence="5">
    <location>
        <position position="128"/>
    </location>
    <ligand>
        <name>FAD</name>
        <dbReference type="ChEBI" id="CHEBI:57692"/>
    </ligand>
</feature>
<feature type="domain" description="Glucose-methanol-choline oxidoreductase N-terminal" evidence="7">
    <location>
        <begin position="122"/>
        <end position="145"/>
    </location>
</feature>
<evidence type="ECO:0000256" key="3">
    <source>
        <dbReference type="ARBA" id="ARBA00022630"/>
    </source>
</evidence>
<dbReference type="SUPFAM" id="SSF51905">
    <property type="entry name" value="FAD/NAD(P)-binding domain"/>
    <property type="match status" value="1"/>
</dbReference>
<dbReference type="AlphaFoldDB" id="A0A553N878"/>
<accession>A0A553N878</accession>
<evidence type="ECO:0000256" key="2">
    <source>
        <dbReference type="ARBA" id="ARBA00010790"/>
    </source>
</evidence>
<evidence type="ECO:0000313" key="9">
    <source>
        <dbReference type="Proteomes" id="UP000318571"/>
    </source>
</evidence>
<dbReference type="PIRSF" id="PIRSF000137">
    <property type="entry name" value="Alcohol_oxidase"/>
    <property type="match status" value="1"/>
</dbReference>
<dbReference type="OMA" id="TDPDPNM"/>